<accession>A0A0E0JQU6</accession>
<keyword evidence="2" id="KW-1185">Reference proteome</keyword>
<dbReference type="Gramene" id="OPUNC01G35570.1">
    <property type="protein sequence ID" value="OPUNC01G35570.1"/>
    <property type="gene ID" value="OPUNC01G35570"/>
</dbReference>
<organism evidence="1">
    <name type="scientific">Oryza punctata</name>
    <name type="common">Red rice</name>
    <dbReference type="NCBI Taxonomy" id="4537"/>
    <lineage>
        <taxon>Eukaryota</taxon>
        <taxon>Viridiplantae</taxon>
        <taxon>Streptophyta</taxon>
        <taxon>Embryophyta</taxon>
        <taxon>Tracheophyta</taxon>
        <taxon>Spermatophyta</taxon>
        <taxon>Magnoliopsida</taxon>
        <taxon>Liliopsida</taxon>
        <taxon>Poales</taxon>
        <taxon>Poaceae</taxon>
        <taxon>BOP clade</taxon>
        <taxon>Oryzoideae</taxon>
        <taxon>Oryzeae</taxon>
        <taxon>Oryzinae</taxon>
        <taxon>Oryza</taxon>
    </lineage>
</organism>
<reference evidence="1" key="2">
    <citation type="submission" date="2018-05" db="EMBL/GenBank/DDBJ databases">
        <title>OpunRS2 (Oryza punctata Reference Sequence Version 2).</title>
        <authorList>
            <person name="Zhang J."/>
            <person name="Kudrna D."/>
            <person name="Lee S."/>
            <person name="Talag J."/>
            <person name="Welchert J."/>
            <person name="Wing R.A."/>
        </authorList>
    </citation>
    <scope>NUCLEOTIDE SEQUENCE [LARGE SCALE GENOMIC DNA]</scope>
</reference>
<evidence type="ECO:0000313" key="1">
    <source>
        <dbReference type="EnsemblPlants" id="OPUNC01G35570.1"/>
    </source>
</evidence>
<dbReference type="AlphaFoldDB" id="A0A0E0JQU6"/>
<proteinExistence type="predicted"/>
<protein>
    <submittedName>
        <fullName evidence="1">Uncharacterized protein</fullName>
    </submittedName>
</protein>
<sequence>MEENKEIPVDGRPYILSATAASSPQLTRAVSLRWRSMAAGDAVAAPAPAILGIQKFDHLAVSSIIHNCKICYHRGRCQLPWTYGWCLFEQRNHLIGEFLTSPSKRSTMAGAAM</sequence>
<name>A0A0E0JQU6_ORYPU</name>
<dbReference type="Proteomes" id="UP000026962">
    <property type="component" value="Chromosome 1"/>
</dbReference>
<reference evidence="1" key="1">
    <citation type="submission" date="2015-04" db="UniProtKB">
        <authorList>
            <consortium name="EnsemblPlants"/>
        </authorList>
    </citation>
    <scope>IDENTIFICATION</scope>
</reference>
<dbReference type="EnsemblPlants" id="OPUNC01G35570.1">
    <property type="protein sequence ID" value="OPUNC01G35570.1"/>
    <property type="gene ID" value="OPUNC01G35570"/>
</dbReference>
<dbReference type="HOGENOM" id="CLU_2137539_0_0_1"/>
<evidence type="ECO:0000313" key="2">
    <source>
        <dbReference type="Proteomes" id="UP000026962"/>
    </source>
</evidence>